<dbReference type="GO" id="GO:0006270">
    <property type="term" value="P:DNA replication initiation"/>
    <property type="evidence" value="ECO:0007669"/>
    <property type="project" value="TreeGrafter"/>
</dbReference>
<dbReference type="GO" id="GO:0033314">
    <property type="term" value="P:mitotic DNA replication checkpoint signaling"/>
    <property type="evidence" value="ECO:0007669"/>
    <property type="project" value="TreeGrafter"/>
</dbReference>
<dbReference type="Proteomes" id="UP000332933">
    <property type="component" value="Unassembled WGS sequence"/>
</dbReference>
<gene>
    <name evidence="2" type="primary">Aste57867_13036</name>
    <name evidence="1" type="ORF">As57867_012988</name>
    <name evidence="2" type="ORF">ASTE57867_13036</name>
</gene>
<organism evidence="2 3">
    <name type="scientific">Aphanomyces stellatus</name>
    <dbReference type="NCBI Taxonomy" id="120398"/>
    <lineage>
        <taxon>Eukaryota</taxon>
        <taxon>Sar</taxon>
        <taxon>Stramenopiles</taxon>
        <taxon>Oomycota</taxon>
        <taxon>Saprolegniomycetes</taxon>
        <taxon>Saprolegniales</taxon>
        <taxon>Verrucalvaceae</taxon>
        <taxon>Aphanomyces</taxon>
    </lineage>
</organism>
<dbReference type="PANTHER" id="PTHR10763">
    <property type="entry name" value="CELL DIVISION CONTROL PROTEIN 6-RELATED"/>
    <property type="match status" value="1"/>
</dbReference>
<evidence type="ECO:0000313" key="1">
    <source>
        <dbReference type="EMBL" id="KAF0696204.1"/>
    </source>
</evidence>
<protein>
    <submittedName>
        <fullName evidence="2">Aste57867_13036 protein</fullName>
    </submittedName>
</protein>
<reference evidence="1" key="2">
    <citation type="submission" date="2019-06" db="EMBL/GenBank/DDBJ databases">
        <title>Genomics analysis of Aphanomyces spp. identifies a new class of oomycete effector associated with host adaptation.</title>
        <authorList>
            <person name="Gaulin E."/>
        </authorList>
    </citation>
    <scope>NUCLEOTIDE SEQUENCE</scope>
    <source>
        <strain evidence="1">CBS 578.67</strain>
    </source>
</reference>
<evidence type="ECO:0000313" key="2">
    <source>
        <dbReference type="EMBL" id="VFT89881.1"/>
    </source>
</evidence>
<proteinExistence type="predicted"/>
<dbReference type="InterPro" id="IPR050311">
    <property type="entry name" value="ORC1/CDC6"/>
</dbReference>
<sequence length="141" mass="15658">MLSKHGTNKAKQPLQGVHLNAATMDNVDDIYRSIAAKVTQKNYPSKGNIISTLNTTFTTQDVVTLLVLDGIDAWTHHSKSSLILVSIVNSVDVAEKFVAYLQCREWNPLSLDFHPYGYDALIDILKQRIVGNTLVETLAMD</sequence>
<reference evidence="2 3" key="1">
    <citation type="submission" date="2019-03" db="EMBL/GenBank/DDBJ databases">
        <authorList>
            <person name="Gaulin E."/>
            <person name="Dumas B."/>
        </authorList>
    </citation>
    <scope>NUCLEOTIDE SEQUENCE [LARGE SCALE GENOMIC DNA]</scope>
    <source>
        <strain evidence="2">CBS 568.67</strain>
    </source>
</reference>
<dbReference type="GO" id="GO:0005634">
    <property type="term" value="C:nucleus"/>
    <property type="evidence" value="ECO:0007669"/>
    <property type="project" value="TreeGrafter"/>
</dbReference>
<dbReference type="PANTHER" id="PTHR10763:SF26">
    <property type="entry name" value="CELL DIVISION CONTROL PROTEIN 6 HOMOLOG"/>
    <property type="match status" value="1"/>
</dbReference>
<dbReference type="EMBL" id="CAADRA010005440">
    <property type="protein sequence ID" value="VFT89881.1"/>
    <property type="molecule type" value="Genomic_DNA"/>
</dbReference>
<accession>A0A485KX46</accession>
<dbReference type="OrthoDB" id="1926878at2759"/>
<name>A0A485KX46_9STRA</name>
<keyword evidence="3" id="KW-1185">Reference proteome</keyword>
<dbReference type="AlphaFoldDB" id="A0A485KX46"/>
<dbReference type="Gene3D" id="3.40.50.300">
    <property type="entry name" value="P-loop containing nucleotide triphosphate hydrolases"/>
    <property type="match status" value="1"/>
</dbReference>
<dbReference type="EMBL" id="VJMH01005419">
    <property type="protein sequence ID" value="KAF0696204.1"/>
    <property type="molecule type" value="Genomic_DNA"/>
</dbReference>
<dbReference type="GO" id="GO:0003688">
    <property type="term" value="F:DNA replication origin binding"/>
    <property type="evidence" value="ECO:0007669"/>
    <property type="project" value="TreeGrafter"/>
</dbReference>
<evidence type="ECO:0000313" key="3">
    <source>
        <dbReference type="Proteomes" id="UP000332933"/>
    </source>
</evidence>
<dbReference type="InterPro" id="IPR027417">
    <property type="entry name" value="P-loop_NTPase"/>
</dbReference>